<evidence type="ECO:0000256" key="5">
    <source>
        <dbReference type="ARBA" id="ARBA00022692"/>
    </source>
</evidence>
<proteinExistence type="predicted"/>
<dbReference type="InterPro" id="IPR024989">
    <property type="entry name" value="MFS_assoc_dom"/>
</dbReference>
<dbReference type="NCBIfam" id="NF037955">
    <property type="entry name" value="mfs"/>
    <property type="match status" value="1"/>
</dbReference>
<name>A0A1H3V200_9BACI</name>
<dbReference type="InterPro" id="IPR026032">
    <property type="entry name" value="HcaT-like"/>
</dbReference>
<evidence type="ECO:0000256" key="6">
    <source>
        <dbReference type="ARBA" id="ARBA00022989"/>
    </source>
</evidence>
<dbReference type="Gene3D" id="1.20.1250.20">
    <property type="entry name" value="MFS general substrate transporter like domains"/>
    <property type="match status" value="2"/>
</dbReference>
<feature type="transmembrane region" description="Helical" evidence="8">
    <location>
        <begin position="199"/>
        <end position="216"/>
    </location>
</feature>
<feature type="transmembrane region" description="Helical" evidence="8">
    <location>
        <begin position="263"/>
        <end position="282"/>
    </location>
</feature>
<dbReference type="SUPFAM" id="SSF103473">
    <property type="entry name" value="MFS general substrate transporter"/>
    <property type="match status" value="1"/>
</dbReference>
<dbReference type="STRING" id="1503961.SAMN05421736_1322"/>
<feature type="transmembrane region" description="Helical" evidence="8">
    <location>
        <begin position="158"/>
        <end position="178"/>
    </location>
</feature>
<dbReference type="Pfam" id="PF12832">
    <property type="entry name" value="MFS_1_like"/>
    <property type="match status" value="1"/>
</dbReference>
<dbReference type="InterPro" id="IPR020846">
    <property type="entry name" value="MFS_dom"/>
</dbReference>
<dbReference type="GO" id="GO:0005886">
    <property type="term" value="C:plasma membrane"/>
    <property type="evidence" value="ECO:0007669"/>
    <property type="project" value="UniProtKB-SubCell"/>
</dbReference>
<dbReference type="PRINTS" id="PR00174">
    <property type="entry name" value="LACYSMPORT"/>
</dbReference>
<keyword evidence="2" id="KW-0813">Transport</keyword>
<evidence type="ECO:0000256" key="3">
    <source>
        <dbReference type="ARBA" id="ARBA00022475"/>
    </source>
</evidence>
<dbReference type="InterPro" id="IPR000576">
    <property type="entry name" value="LacY/RafB_perm_fam"/>
</dbReference>
<feature type="transmembrane region" description="Helical" evidence="8">
    <location>
        <begin position="133"/>
        <end position="152"/>
    </location>
</feature>
<feature type="transmembrane region" description="Helical" evidence="8">
    <location>
        <begin position="236"/>
        <end position="256"/>
    </location>
</feature>
<dbReference type="Proteomes" id="UP000198935">
    <property type="component" value="Unassembled WGS sequence"/>
</dbReference>
<comment type="subcellular location">
    <subcellularLocation>
        <location evidence="1">Cell inner membrane</location>
        <topology evidence="1">Multi-pass membrane protein</topology>
    </subcellularLocation>
</comment>
<keyword evidence="5 8" id="KW-0812">Transmembrane</keyword>
<evidence type="ECO:0000313" key="11">
    <source>
        <dbReference type="Proteomes" id="UP000198935"/>
    </source>
</evidence>
<dbReference type="AlphaFoldDB" id="A0A1H3V200"/>
<feature type="transmembrane region" description="Helical" evidence="8">
    <location>
        <begin position="12"/>
        <end position="33"/>
    </location>
</feature>
<feature type="domain" description="Major facilitator superfamily (MFS) profile" evidence="9">
    <location>
        <begin position="1"/>
        <end position="180"/>
    </location>
</feature>
<evidence type="ECO:0000256" key="2">
    <source>
        <dbReference type="ARBA" id="ARBA00022448"/>
    </source>
</evidence>
<feature type="transmembrane region" description="Helical" evidence="8">
    <location>
        <begin position="288"/>
        <end position="311"/>
    </location>
</feature>
<feature type="transmembrane region" description="Helical" evidence="8">
    <location>
        <begin position="70"/>
        <end position="88"/>
    </location>
</feature>
<feature type="transmembrane region" description="Helical" evidence="8">
    <location>
        <begin position="323"/>
        <end position="349"/>
    </location>
</feature>
<sequence>MNQVWKLKSMLFFFHASMTVLVSYLPVYLQSLGLSGSQIGTLLAVGPAAAIIAQPFWGFMSDKWKTVKRVLLLCLSGALAVGFILFQLTEYLLLIPLMFLFYSFTSPAGGLGDSLAQKVSVQKGVSFGSIRMWGSLGFALSSLIGGFLLTQIGISNIYYLFAILIVFALFFCYLAPDGEPSKKPVQLIHALKLVKDKKLLIFLLMIMTVGLTHRMNDSFLGLYIVELGGNETHIGFAWFIGVVTEAIIFAVSAYWLTRLHPLTFINIGAILFALRWLLMSFVPDPTMILFIQVLHGMTFAMLYLTAFQFVARLVPEELEATGHLLFIAVFFGFSGVIGSVVGGNIMSIFDLRTLYGVMSGLAAAGFIGAFLYRIYYFRSEEAQQKAKGSGS</sequence>
<dbReference type="PIRSF" id="PIRSF004925">
    <property type="entry name" value="HcaT"/>
    <property type="match status" value="1"/>
</dbReference>
<keyword evidence="4" id="KW-0997">Cell inner membrane</keyword>
<keyword evidence="3" id="KW-1003">Cell membrane</keyword>
<evidence type="ECO:0000256" key="7">
    <source>
        <dbReference type="ARBA" id="ARBA00023136"/>
    </source>
</evidence>
<dbReference type="InterPro" id="IPR036259">
    <property type="entry name" value="MFS_trans_sf"/>
</dbReference>
<keyword evidence="6 8" id="KW-1133">Transmembrane helix</keyword>
<protein>
    <recommendedName>
        <fullName evidence="9">Major facilitator superfamily (MFS) profile domain-containing protein</fullName>
    </recommendedName>
</protein>
<keyword evidence="11" id="KW-1185">Reference proteome</keyword>
<dbReference type="PANTHER" id="PTHR23522:SF10">
    <property type="entry name" value="3-PHENYLPROPIONIC ACID TRANSPORTER-RELATED"/>
    <property type="match status" value="1"/>
</dbReference>
<dbReference type="EMBL" id="FNPI01000032">
    <property type="protein sequence ID" value="SDZ68099.1"/>
    <property type="molecule type" value="Genomic_DNA"/>
</dbReference>
<dbReference type="GO" id="GO:0015528">
    <property type="term" value="F:lactose:proton symporter activity"/>
    <property type="evidence" value="ECO:0007669"/>
    <property type="project" value="TreeGrafter"/>
</dbReference>
<evidence type="ECO:0000256" key="4">
    <source>
        <dbReference type="ARBA" id="ARBA00022519"/>
    </source>
</evidence>
<evidence type="ECO:0000259" key="9">
    <source>
        <dbReference type="PROSITE" id="PS50850"/>
    </source>
</evidence>
<accession>A0A1H3V200</accession>
<feature type="transmembrane region" description="Helical" evidence="8">
    <location>
        <begin position="39"/>
        <end position="58"/>
    </location>
</feature>
<evidence type="ECO:0000256" key="1">
    <source>
        <dbReference type="ARBA" id="ARBA00004429"/>
    </source>
</evidence>
<feature type="transmembrane region" description="Helical" evidence="8">
    <location>
        <begin position="355"/>
        <end position="375"/>
    </location>
</feature>
<dbReference type="GO" id="GO:0030395">
    <property type="term" value="F:lactose binding"/>
    <property type="evidence" value="ECO:0007669"/>
    <property type="project" value="TreeGrafter"/>
</dbReference>
<evidence type="ECO:0000256" key="8">
    <source>
        <dbReference type="SAM" id="Phobius"/>
    </source>
</evidence>
<reference evidence="11" key="1">
    <citation type="submission" date="2016-10" db="EMBL/GenBank/DDBJ databases">
        <authorList>
            <person name="Varghese N."/>
            <person name="Submissions S."/>
        </authorList>
    </citation>
    <scope>NUCLEOTIDE SEQUENCE [LARGE SCALE GENOMIC DNA]</scope>
    <source>
        <strain evidence="11">SP</strain>
    </source>
</reference>
<evidence type="ECO:0000313" key="10">
    <source>
        <dbReference type="EMBL" id="SDZ68099.1"/>
    </source>
</evidence>
<keyword evidence="7 8" id="KW-0472">Membrane</keyword>
<feature type="transmembrane region" description="Helical" evidence="8">
    <location>
        <begin position="94"/>
        <end position="112"/>
    </location>
</feature>
<dbReference type="PROSITE" id="PS50850">
    <property type="entry name" value="MFS"/>
    <property type="match status" value="2"/>
</dbReference>
<dbReference type="PANTHER" id="PTHR23522">
    <property type="entry name" value="BLL5896 PROTEIN"/>
    <property type="match status" value="1"/>
</dbReference>
<feature type="domain" description="Major facilitator superfamily (MFS) profile" evidence="9">
    <location>
        <begin position="198"/>
        <end position="391"/>
    </location>
</feature>
<gene>
    <name evidence="10" type="ORF">SAMN05421736_1322</name>
</gene>
<organism evidence="10 11">
    <name type="scientific">Evansella caseinilytica</name>
    <dbReference type="NCBI Taxonomy" id="1503961"/>
    <lineage>
        <taxon>Bacteria</taxon>
        <taxon>Bacillati</taxon>
        <taxon>Bacillota</taxon>
        <taxon>Bacilli</taxon>
        <taxon>Bacillales</taxon>
        <taxon>Bacillaceae</taxon>
        <taxon>Evansella</taxon>
    </lineage>
</organism>